<reference evidence="7 8" key="1">
    <citation type="submission" date="2019-10" db="EMBL/GenBank/DDBJ databases">
        <title>Description of Paenibacillus terrestris sp. nov.</title>
        <authorList>
            <person name="Carlier A."/>
            <person name="Qi S."/>
        </authorList>
    </citation>
    <scope>NUCLEOTIDE SEQUENCE [LARGE SCALE GENOMIC DNA]</scope>
    <source>
        <strain evidence="7 8">LMG 31458</strain>
    </source>
</reference>
<organism evidence="7 8">
    <name type="scientific">Paenibacillus phytorum</name>
    <dbReference type="NCBI Taxonomy" id="2654977"/>
    <lineage>
        <taxon>Bacteria</taxon>
        <taxon>Bacillati</taxon>
        <taxon>Bacillota</taxon>
        <taxon>Bacilli</taxon>
        <taxon>Bacillales</taxon>
        <taxon>Paenibacillaceae</taxon>
        <taxon>Paenibacillus</taxon>
    </lineage>
</organism>
<keyword evidence="2 6" id="KW-0732">Signal</keyword>
<feature type="chain" id="PRO_5046089861" evidence="6">
    <location>
        <begin position="20"/>
        <end position="533"/>
    </location>
</feature>
<feature type="signal peptide" evidence="6">
    <location>
        <begin position="1"/>
        <end position="19"/>
    </location>
</feature>
<sequence length="533" mass="60308">MKKKVLAGSMMAITLVVMTACTGQGNQSSKGDAVATASSPGKEERYKLTFLSWASDKMTDQPYAVKVIQDKFNVDITIDPEKAETYQQQLLLDIASGKVPDYWVDLKMPDYDKFVAQGIPAELSEDFIKQNSPNYYNWLVKNLGQDPFKYQRRDGKIYSMPIIWTLGSDATVVGIRNDWLKNVGITKVPETLGELEEALIKFRNDDPDKNGKKDTFGMTAKAELQPGVVPFSDIFTSIFAAFGVYPGAFTEENGKIIKGEIQPGAKDALTILNKWYKQDLIDLEFAVNKKANIDDKIISGKYGVIESNWWNFLPARAFSGGKYFEKIPGVDWALFAGPKGPNGDYGALQKNPVGNSGQQFSKKMEKDQGKLKKYLEIMDAYSFNTDVRASVTYGEKGKTYNVSPEGDYQFIPPYDQESERIKFGIGPQYPFMGSFNDYDFQTPFMTDAKYRDLRKKVEHIGRGKYDILEPVSRPVFNENKDRLDQFAVKAFIDFITGKRPISEFDAFVAEWKKMGGDQVMKEAEQKYEELFKK</sequence>
<evidence type="ECO:0000256" key="5">
    <source>
        <dbReference type="ARBA" id="ARBA00023288"/>
    </source>
</evidence>
<dbReference type="InterPro" id="IPR006059">
    <property type="entry name" value="SBP"/>
</dbReference>
<accession>A0ABX1Y9C7</accession>
<keyword evidence="5" id="KW-0449">Lipoprotein</keyword>
<keyword evidence="4" id="KW-0564">Palmitate</keyword>
<evidence type="ECO:0000256" key="4">
    <source>
        <dbReference type="ARBA" id="ARBA00023139"/>
    </source>
</evidence>
<keyword evidence="3" id="KW-0472">Membrane</keyword>
<dbReference type="InterPro" id="IPR050490">
    <property type="entry name" value="Bact_solute-bd_prot1"/>
</dbReference>
<evidence type="ECO:0000256" key="2">
    <source>
        <dbReference type="ARBA" id="ARBA00022729"/>
    </source>
</evidence>
<gene>
    <name evidence="7" type="ORF">GC098_36600</name>
</gene>
<dbReference type="EMBL" id="WHOA01000248">
    <property type="protein sequence ID" value="NOU76821.1"/>
    <property type="molecule type" value="Genomic_DNA"/>
</dbReference>
<evidence type="ECO:0000256" key="1">
    <source>
        <dbReference type="ARBA" id="ARBA00022475"/>
    </source>
</evidence>
<dbReference type="Proteomes" id="UP000616779">
    <property type="component" value="Unassembled WGS sequence"/>
</dbReference>
<dbReference type="PANTHER" id="PTHR43649:SF33">
    <property type="entry name" value="POLYGALACTURONAN_RHAMNOGALACTURONAN-BINDING PROTEIN YTCQ"/>
    <property type="match status" value="1"/>
</dbReference>
<keyword evidence="1" id="KW-1003">Cell membrane</keyword>
<evidence type="ECO:0000256" key="6">
    <source>
        <dbReference type="SAM" id="SignalP"/>
    </source>
</evidence>
<dbReference type="Pfam" id="PF13416">
    <property type="entry name" value="SBP_bac_8"/>
    <property type="match status" value="1"/>
</dbReference>
<dbReference type="Gene3D" id="3.40.190.10">
    <property type="entry name" value="Periplasmic binding protein-like II"/>
    <property type="match status" value="2"/>
</dbReference>
<dbReference type="SUPFAM" id="SSF53850">
    <property type="entry name" value="Periplasmic binding protein-like II"/>
    <property type="match status" value="1"/>
</dbReference>
<comment type="caution">
    <text evidence="7">The sequence shown here is derived from an EMBL/GenBank/DDBJ whole genome shotgun (WGS) entry which is preliminary data.</text>
</comment>
<evidence type="ECO:0000313" key="7">
    <source>
        <dbReference type="EMBL" id="NOU76821.1"/>
    </source>
</evidence>
<evidence type="ECO:0000313" key="8">
    <source>
        <dbReference type="Proteomes" id="UP000616779"/>
    </source>
</evidence>
<dbReference type="PROSITE" id="PS51257">
    <property type="entry name" value="PROKAR_LIPOPROTEIN"/>
    <property type="match status" value="1"/>
</dbReference>
<protein>
    <submittedName>
        <fullName evidence="7">Extracellular solute-binding protein</fullName>
    </submittedName>
</protein>
<dbReference type="PANTHER" id="PTHR43649">
    <property type="entry name" value="ARABINOSE-BINDING PROTEIN-RELATED"/>
    <property type="match status" value="1"/>
</dbReference>
<evidence type="ECO:0000256" key="3">
    <source>
        <dbReference type="ARBA" id="ARBA00023136"/>
    </source>
</evidence>
<name>A0ABX1Y9C7_9BACL</name>
<keyword evidence="8" id="KW-1185">Reference proteome</keyword>
<proteinExistence type="predicted"/>